<proteinExistence type="predicted"/>
<feature type="transmembrane region" description="Helical" evidence="1">
    <location>
        <begin position="132"/>
        <end position="152"/>
    </location>
</feature>
<keyword evidence="1" id="KW-0472">Membrane</keyword>
<accession>A0ABT4I951</accession>
<protein>
    <submittedName>
        <fullName evidence="2">Uncharacterized protein</fullName>
    </submittedName>
</protein>
<keyword evidence="1" id="KW-0812">Transmembrane</keyword>
<comment type="caution">
    <text evidence="2">The sequence shown here is derived from an EMBL/GenBank/DDBJ whole genome shotgun (WGS) entry which is preliminary data.</text>
</comment>
<feature type="transmembrane region" description="Helical" evidence="1">
    <location>
        <begin position="159"/>
        <end position="175"/>
    </location>
</feature>
<evidence type="ECO:0000313" key="2">
    <source>
        <dbReference type="EMBL" id="MCZ0857787.1"/>
    </source>
</evidence>
<sequence length="208" mass="22632">MALDHRDSAAEELRRIEDYRKSFRQSTRFDDRFACRMLAVTYLLGFGGQYLAMILFPSFADKAGTVLMSVGSCAVFVVFRHSLRQHAGISGRAIRKSIYFGSAWLVGMAVVSAVIALIVARLPGLDVIGVTRIVYAVACVLTGFMYIIGGILFHDRSELSLGGWLIVVSVFSALLGMPLMLLSIAVLSALGFLGLAFVRSRADQRAAS</sequence>
<name>A0ABT4I951_9ACTO</name>
<dbReference type="EMBL" id="JAPTMY010000012">
    <property type="protein sequence ID" value="MCZ0857787.1"/>
    <property type="molecule type" value="Genomic_DNA"/>
</dbReference>
<reference evidence="2" key="1">
    <citation type="submission" date="2022-10" db="EMBL/GenBank/DDBJ databases">
        <title>Genome sequence of Actinomyces israelii ATCC 10048.</title>
        <authorList>
            <person name="Watt R.M."/>
            <person name="Tong W.M."/>
        </authorList>
    </citation>
    <scope>NUCLEOTIDE SEQUENCE</scope>
    <source>
        <strain evidence="2">ATCC 10048</strain>
    </source>
</reference>
<evidence type="ECO:0000256" key="1">
    <source>
        <dbReference type="SAM" id="Phobius"/>
    </source>
</evidence>
<organism evidence="2 3">
    <name type="scientific">Actinomyces israelii</name>
    <dbReference type="NCBI Taxonomy" id="1659"/>
    <lineage>
        <taxon>Bacteria</taxon>
        <taxon>Bacillati</taxon>
        <taxon>Actinomycetota</taxon>
        <taxon>Actinomycetes</taxon>
        <taxon>Actinomycetales</taxon>
        <taxon>Actinomycetaceae</taxon>
        <taxon>Actinomyces</taxon>
    </lineage>
</organism>
<feature type="transmembrane region" description="Helical" evidence="1">
    <location>
        <begin position="33"/>
        <end position="56"/>
    </location>
</feature>
<dbReference type="RefSeq" id="WP_268917310.1">
    <property type="nucleotide sequence ID" value="NZ_CP124548.1"/>
</dbReference>
<keyword evidence="3" id="KW-1185">Reference proteome</keyword>
<keyword evidence="1" id="KW-1133">Transmembrane helix</keyword>
<dbReference type="Proteomes" id="UP001072034">
    <property type="component" value="Unassembled WGS sequence"/>
</dbReference>
<feature type="transmembrane region" description="Helical" evidence="1">
    <location>
        <begin position="62"/>
        <end position="79"/>
    </location>
</feature>
<evidence type="ECO:0000313" key="3">
    <source>
        <dbReference type="Proteomes" id="UP001072034"/>
    </source>
</evidence>
<gene>
    <name evidence="2" type="ORF">OHJ16_06985</name>
</gene>
<feature type="transmembrane region" description="Helical" evidence="1">
    <location>
        <begin position="99"/>
        <end position="120"/>
    </location>
</feature>
<feature type="transmembrane region" description="Helical" evidence="1">
    <location>
        <begin position="181"/>
        <end position="198"/>
    </location>
</feature>